<dbReference type="FunFam" id="2.60.40.60:FF:000007">
    <property type="entry name" value="Protocadherin alpha 2"/>
    <property type="match status" value="1"/>
</dbReference>
<keyword evidence="6 11" id="KW-0106">Calcium</keyword>
<dbReference type="InterPro" id="IPR015919">
    <property type="entry name" value="Cadherin-like_sf"/>
</dbReference>
<dbReference type="GO" id="GO:0007156">
    <property type="term" value="P:homophilic cell adhesion via plasma membrane adhesion molecules"/>
    <property type="evidence" value="ECO:0007669"/>
    <property type="project" value="InterPro"/>
</dbReference>
<evidence type="ECO:0000313" key="13">
    <source>
        <dbReference type="Ensembl" id="ENSACLP00000045331.1"/>
    </source>
</evidence>
<dbReference type="InterPro" id="IPR050174">
    <property type="entry name" value="Protocadherin/Cadherin-CA"/>
</dbReference>
<evidence type="ECO:0000256" key="7">
    <source>
        <dbReference type="ARBA" id="ARBA00022889"/>
    </source>
</evidence>
<dbReference type="Ensembl" id="ENSACLT00000074146.1">
    <property type="protein sequence ID" value="ENSACLP00000045331.1"/>
    <property type="gene ID" value="ENSACLG00000031487.1"/>
</dbReference>
<dbReference type="InterPro" id="IPR020894">
    <property type="entry name" value="Cadherin_CS"/>
</dbReference>
<dbReference type="PRINTS" id="PR00205">
    <property type="entry name" value="CADHERIN"/>
</dbReference>
<dbReference type="AlphaFoldDB" id="A0AAX7SSE9"/>
<dbReference type="InterPro" id="IPR002126">
    <property type="entry name" value="Cadherin-like_dom"/>
</dbReference>
<evidence type="ECO:0000256" key="8">
    <source>
        <dbReference type="ARBA" id="ARBA00022989"/>
    </source>
</evidence>
<evidence type="ECO:0000256" key="5">
    <source>
        <dbReference type="ARBA" id="ARBA00022737"/>
    </source>
</evidence>
<evidence type="ECO:0000256" key="3">
    <source>
        <dbReference type="ARBA" id="ARBA00022692"/>
    </source>
</evidence>
<evidence type="ECO:0000256" key="9">
    <source>
        <dbReference type="ARBA" id="ARBA00023136"/>
    </source>
</evidence>
<keyword evidence="7" id="KW-0130">Cell adhesion</keyword>
<dbReference type="Pfam" id="PF00028">
    <property type="entry name" value="Cadherin"/>
    <property type="match status" value="2"/>
</dbReference>
<accession>A0AAX7SSE9</accession>
<dbReference type="PROSITE" id="PS50268">
    <property type="entry name" value="CADHERIN_2"/>
    <property type="match status" value="2"/>
</dbReference>
<dbReference type="PANTHER" id="PTHR24028:SF287">
    <property type="entry name" value="CADHERIN-RELATED NEURONAL RECEPTOR VARIABLE 1-RELATED"/>
    <property type="match status" value="1"/>
</dbReference>
<evidence type="ECO:0000313" key="14">
    <source>
        <dbReference type="Proteomes" id="UP000265100"/>
    </source>
</evidence>
<dbReference type="GeneTree" id="ENSGT00940000164173"/>
<feature type="domain" description="Cadherin" evidence="12">
    <location>
        <begin position="95"/>
        <end position="200"/>
    </location>
</feature>
<evidence type="ECO:0000256" key="2">
    <source>
        <dbReference type="ARBA" id="ARBA00022475"/>
    </source>
</evidence>
<dbReference type="PANTHER" id="PTHR24028">
    <property type="entry name" value="CADHERIN-87A"/>
    <property type="match status" value="1"/>
</dbReference>
<dbReference type="Proteomes" id="UP000265100">
    <property type="component" value="Chromosome 2"/>
</dbReference>
<evidence type="ECO:0000256" key="10">
    <source>
        <dbReference type="ARBA" id="ARBA00023180"/>
    </source>
</evidence>
<dbReference type="SMART" id="SM00112">
    <property type="entry name" value="CA"/>
    <property type="match status" value="2"/>
</dbReference>
<reference evidence="13" key="1">
    <citation type="submission" date="2018-05" db="EMBL/GenBank/DDBJ databases">
        <authorList>
            <person name="Datahose"/>
        </authorList>
    </citation>
    <scope>NUCLEOTIDE SEQUENCE</scope>
</reference>
<evidence type="ECO:0000256" key="4">
    <source>
        <dbReference type="ARBA" id="ARBA00022729"/>
    </source>
</evidence>
<dbReference type="GO" id="GO:0005509">
    <property type="term" value="F:calcium ion binding"/>
    <property type="evidence" value="ECO:0007669"/>
    <property type="project" value="UniProtKB-UniRule"/>
</dbReference>
<evidence type="ECO:0000256" key="1">
    <source>
        <dbReference type="ARBA" id="ARBA00004251"/>
    </source>
</evidence>
<dbReference type="GO" id="GO:0009653">
    <property type="term" value="P:anatomical structure morphogenesis"/>
    <property type="evidence" value="ECO:0007669"/>
    <property type="project" value="UniProtKB-ARBA"/>
</dbReference>
<sequence length="329" mass="35768">VQVAGHLEGASDLDVGKNGVNTYKLSNNDYFTLDIHKGEDSVSAELVLQKSLDREQDSVIKLTLTAVDGGNPPKSGTSLIIISVMDTNDNHPVFSKSLYKIKIPENLSSGSTVITLNATDTDEGSNSEIEYSLRKKGKQTDVFSIDEQTGTVTNKRNIDFEENNAFELRVKASDGASSPMSSHAKLLIEVLDVNDNAPEISVTSLLNTVKEDASLGTAIALVSVFDKDGGKNGMVICKISNNGSFPSCLRLFFRSSLPCCSLTVISLDVVITQILLVSLQFLSIYPLHIPKTQRHFVNTPFLTHRNGFHALGGIFQLKAETSEKQTNIF</sequence>
<evidence type="ECO:0000256" key="6">
    <source>
        <dbReference type="ARBA" id="ARBA00022837"/>
    </source>
</evidence>
<feature type="domain" description="Cadherin" evidence="12">
    <location>
        <begin position="10"/>
        <end position="94"/>
    </location>
</feature>
<keyword evidence="2" id="KW-1003">Cell membrane</keyword>
<reference evidence="13" key="2">
    <citation type="submission" date="2025-08" db="UniProtKB">
        <authorList>
            <consortium name="Ensembl"/>
        </authorList>
    </citation>
    <scope>IDENTIFICATION</scope>
</reference>
<evidence type="ECO:0000259" key="12">
    <source>
        <dbReference type="PROSITE" id="PS50268"/>
    </source>
</evidence>
<dbReference type="PROSITE" id="PS00232">
    <property type="entry name" value="CADHERIN_1"/>
    <property type="match status" value="2"/>
</dbReference>
<keyword evidence="8" id="KW-1133">Transmembrane helix</keyword>
<organism evidence="13 14">
    <name type="scientific">Astatotilapia calliptera</name>
    <name type="common">Eastern happy</name>
    <name type="synonym">Chromis callipterus</name>
    <dbReference type="NCBI Taxonomy" id="8154"/>
    <lineage>
        <taxon>Eukaryota</taxon>
        <taxon>Metazoa</taxon>
        <taxon>Chordata</taxon>
        <taxon>Craniata</taxon>
        <taxon>Vertebrata</taxon>
        <taxon>Euteleostomi</taxon>
        <taxon>Actinopterygii</taxon>
        <taxon>Neopterygii</taxon>
        <taxon>Teleostei</taxon>
        <taxon>Neoteleostei</taxon>
        <taxon>Acanthomorphata</taxon>
        <taxon>Ovalentaria</taxon>
        <taxon>Cichlomorphae</taxon>
        <taxon>Cichliformes</taxon>
        <taxon>Cichlidae</taxon>
        <taxon>African cichlids</taxon>
        <taxon>Pseudocrenilabrinae</taxon>
        <taxon>Haplochromini</taxon>
        <taxon>Astatotilapia</taxon>
    </lineage>
</organism>
<dbReference type="SUPFAM" id="SSF49313">
    <property type="entry name" value="Cadherin-like"/>
    <property type="match status" value="3"/>
</dbReference>
<keyword evidence="4" id="KW-0732">Signal</keyword>
<comment type="subcellular location">
    <subcellularLocation>
        <location evidence="1">Cell membrane</location>
        <topology evidence="1">Single-pass type I membrane protein</topology>
    </subcellularLocation>
</comment>
<keyword evidence="3" id="KW-0812">Transmembrane</keyword>
<keyword evidence="5" id="KW-0677">Repeat</keyword>
<keyword evidence="9" id="KW-0472">Membrane</keyword>
<dbReference type="Gene3D" id="2.60.40.60">
    <property type="entry name" value="Cadherins"/>
    <property type="match status" value="3"/>
</dbReference>
<dbReference type="FunFam" id="2.60.40.60:FF:000002">
    <property type="entry name" value="Protocadherin alpha 2"/>
    <property type="match status" value="1"/>
</dbReference>
<evidence type="ECO:0000256" key="11">
    <source>
        <dbReference type="PROSITE-ProRule" id="PRU00043"/>
    </source>
</evidence>
<name>A0AAX7SSE9_ASTCA</name>
<proteinExistence type="predicted"/>
<keyword evidence="14" id="KW-1185">Reference proteome</keyword>
<reference evidence="13" key="3">
    <citation type="submission" date="2025-09" db="UniProtKB">
        <authorList>
            <consortium name="Ensembl"/>
        </authorList>
    </citation>
    <scope>IDENTIFICATION</scope>
</reference>
<dbReference type="GO" id="GO:0005886">
    <property type="term" value="C:plasma membrane"/>
    <property type="evidence" value="ECO:0007669"/>
    <property type="project" value="UniProtKB-SubCell"/>
</dbReference>
<keyword evidence="10" id="KW-0325">Glycoprotein</keyword>
<dbReference type="CDD" id="cd11304">
    <property type="entry name" value="Cadherin_repeat"/>
    <property type="match status" value="3"/>
</dbReference>
<protein>
    <recommendedName>
        <fullName evidence="12">Cadherin domain-containing protein</fullName>
    </recommendedName>
</protein>